<protein>
    <submittedName>
        <fullName evidence="2">Uncharacterized protein</fullName>
    </submittedName>
</protein>
<sequence>MAVLNRFGAPCLRDFSSGFDQEKIAVVVSGRIRSSSLKRYLRFLEEFIFWMHRAKLRDPPFSAGDATDYLFMLADKTCGPTIPGAFISPLIASLERLVSNQQEEEAMGIRVGAFYRLYRLLTTCWGTLRCRPSGSARADSQPFFTRRRPAALGVARSNFLWRLRRIPGSANKDWLRDGWRLLLLHADFEREEFLPALKLSDDFSCFKKRTASYPAAVTLTAAVNRRLSNSEGQRLIPRVAGAGGDVDRAQRLPTILDGFGLDPRDRDILGSWRGFTAEEADRIVESFRASLAVWTSEDPIQQESDDQGENTEDPVEAPLEDPVAEVRVQRQAEVEAEQVEHQHRSFQPQLRTRHSCTPAVQTDPDKQTQPSQQTEPNKQTEPNVQTEHNTEAKHKAGPEHSHEPESLEEAKRRLHDSHGRGPFRADEGDRSGGGQCFVFDYPRRSEARVALSVQKCGFLECAAQCLSEPELPSAVWVTEFGYAYHRRGCGKLSHAKNVRKATVKEALGNGKAACNQCFADHWIPTAKHRFPGVN</sequence>
<dbReference type="EMBL" id="LSRX01000139">
    <property type="protein sequence ID" value="OLQ07418.1"/>
    <property type="molecule type" value="Genomic_DNA"/>
</dbReference>
<dbReference type="AlphaFoldDB" id="A0A1Q9EJ73"/>
<gene>
    <name evidence="2" type="ORF">AK812_SmicGene9200</name>
</gene>
<evidence type="ECO:0000313" key="2">
    <source>
        <dbReference type="EMBL" id="OLQ07418.1"/>
    </source>
</evidence>
<accession>A0A1Q9EJ73</accession>
<organism evidence="2 3">
    <name type="scientific">Symbiodinium microadriaticum</name>
    <name type="common">Dinoflagellate</name>
    <name type="synonym">Zooxanthella microadriatica</name>
    <dbReference type="NCBI Taxonomy" id="2951"/>
    <lineage>
        <taxon>Eukaryota</taxon>
        <taxon>Sar</taxon>
        <taxon>Alveolata</taxon>
        <taxon>Dinophyceae</taxon>
        <taxon>Suessiales</taxon>
        <taxon>Symbiodiniaceae</taxon>
        <taxon>Symbiodinium</taxon>
    </lineage>
</organism>
<reference evidence="2 3" key="1">
    <citation type="submission" date="2016-02" db="EMBL/GenBank/DDBJ databases">
        <title>Genome analysis of coral dinoflagellate symbionts highlights evolutionary adaptations to a symbiotic lifestyle.</title>
        <authorList>
            <person name="Aranda M."/>
            <person name="Li Y."/>
            <person name="Liew Y.J."/>
            <person name="Baumgarten S."/>
            <person name="Simakov O."/>
            <person name="Wilson M."/>
            <person name="Piel J."/>
            <person name="Ashoor H."/>
            <person name="Bougouffa S."/>
            <person name="Bajic V.B."/>
            <person name="Ryu T."/>
            <person name="Ravasi T."/>
            <person name="Bayer T."/>
            <person name="Micklem G."/>
            <person name="Kim H."/>
            <person name="Bhak J."/>
            <person name="Lajeunesse T.C."/>
            <person name="Voolstra C.R."/>
        </authorList>
    </citation>
    <scope>NUCLEOTIDE SEQUENCE [LARGE SCALE GENOMIC DNA]</scope>
    <source>
        <strain evidence="2 3">CCMP2467</strain>
    </source>
</reference>
<evidence type="ECO:0000256" key="1">
    <source>
        <dbReference type="SAM" id="MobiDB-lite"/>
    </source>
</evidence>
<feature type="compositionally biased region" description="Basic and acidic residues" evidence="1">
    <location>
        <begin position="334"/>
        <end position="343"/>
    </location>
</feature>
<dbReference type="OrthoDB" id="416925at2759"/>
<keyword evidence="3" id="KW-1185">Reference proteome</keyword>
<feature type="compositionally biased region" description="Polar residues" evidence="1">
    <location>
        <begin position="367"/>
        <end position="387"/>
    </location>
</feature>
<evidence type="ECO:0000313" key="3">
    <source>
        <dbReference type="Proteomes" id="UP000186817"/>
    </source>
</evidence>
<proteinExistence type="predicted"/>
<dbReference type="Proteomes" id="UP000186817">
    <property type="component" value="Unassembled WGS sequence"/>
</dbReference>
<feature type="compositionally biased region" description="Basic and acidic residues" evidence="1">
    <location>
        <begin position="388"/>
        <end position="430"/>
    </location>
</feature>
<feature type="region of interest" description="Disordered" evidence="1">
    <location>
        <begin position="334"/>
        <end position="430"/>
    </location>
</feature>
<feature type="region of interest" description="Disordered" evidence="1">
    <location>
        <begin position="295"/>
        <end position="318"/>
    </location>
</feature>
<feature type="compositionally biased region" description="Acidic residues" evidence="1">
    <location>
        <begin position="303"/>
        <end position="318"/>
    </location>
</feature>
<name>A0A1Q9EJ73_SYMMI</name>
<comment type="caution">
    <text evidence="2">The sequence shown here is derived from an EMBL/GenBank/DDBJ whole genome shotgun (WGS) entry which is preliminary data.</text>
</comment>